<dbReference type="Proteomes" id="UP001215598">
    <property type="component" value="Unassembled WGS sequence"/>
</dbReference>
<evidence type="ECO:0000313" key="2">
    <source>
        <dbReference type="EMBL" id="KAJ7761361.1"/>
    </source>
</evidence>
<accession>A0AAD7JBL4</accession>
<feature type="compositionally biased region" description="Gly residues" evidence="1">
    <location>
        <begin position="200"/>
        <end position="211"/>
    </location>
</feature>
<gene>
    <name evidence="2" type="ORF">B0H16DRAFT_1456108</name>
</gene>
<sequence>MPIWRPALPILVAVSNPRELSAGGIARGKARSGREEGRERAWDGDGAKRYAKGRVSKVALAVLGTQNTDKPYFILKTDLSVDGMARGKGGAREKSRETVWDEIPRNWSRKRKGATPQNGVSGRGIRRTHIARVAEARLPAGNFVDKAYRERNCRRATHEMLSRRFIAQIRRCWWGATTRIPHARGKGKLPPLTPLAARGRQGGGSKGGTGRGSLPLGVINRGTRHLHLGGGKVAKGRQSYHCGGGRAAAGDVTGGGKGR</sequence>
<keyword evidence="3" id="KW-1185">Reference proteome</keyword>
<comment type="caution">
    <text evidence="2">The sequence shown here is derived from an EMBL/GenBank/DDBJ whole genome shotgun (WGS) entry which is preliminary data.</text>
</comment>
<dbReference type="EMBL" id="JARKIB010000035">
    <property type="protein sequence ID" value="KAJ7761361.1"/>
    <property type="molecule type" value="Genomic_DNA"/>
</dbReference>
<dbReference type="AlphaFoldDB" id="A0AAD7JBL4"/>
<feature type="region of interest" description="Disordered" evidence="1">
    <location>
        <begin position="184"/>
        <end position="259"/>
    </location>
</feature>
<evidence type="ECO:0000256" key="1">
    <source>
        <dbReference type="SAM" id="MobiDB-lite"/>
    </source>
</evidence>
<proteinExistence type="predicted"/>
<evidence type="ECO:0000313" key="3">
    <source>
        <dbReference type="Proteomes" id="UP001215598"/>
    </source>
</evidence>
<organism evidence="2 3">
    <name type="scientific">Mycena metata</name>
    <dbReference type="NCBI Taxonomy" id="1033252"/>
    <lineage>
        <taxon>Eukaryota</taxon>
        <taxon>Fungi</taxon>
        <taxon>Dikarya</taxon>
        <taxon>Basidiomycota</taxon>
        <taxon>Agaricomycotina</taxon>
        <taxon>Agaricomycetes</taxon>
        <taxon>Agaricomycetidae</taxon>
        <taxon>Agaricales</taxon>
        <taxon>Marasmiineae</taxon>
        <taxon>Mycenaceae</taxon>
        <taxon>Mycena</taxon>
    </lineage>
</organism>
<name>A0AAD7JBL4_9AGAR</name>
<protein>
    <submittedName>
        <fullName evidence="2">Uncharacterized protein</fullName>
    </submittedName>
</protein>
<reference evidence="2" key="1">
    <citation type="submission" date="2023-03" db="EMBL/GenBank/DDBJ databases">
        <title>Massive genome expansion in bonnet fungi (Mycena s.s.) driven by repeated elements and novel gene families across ecological guilds.</title>
        <authorList>
            <consortium name="Lawrence Berkeley National Laboratory"/>
            <person name="Harder C.B."/>
            <person name="Miyauchi S."/>
            <person name="Viragh M."/>
            <person name="Kuo A."/>
            <person name="Thoen E."/>
            <person name="Andreopoulos B."/>
            <person name="Lu D."/>
            <person name="Skrede I."/>
            <person name="Drula E."/>
            <person name="Henrissat B."/>
            <person name="Morin E."/>
            <person name="Kohler A."/>
            <person name="Barry K."/>
            <person name="LaButti K."/>
            <person name="Morin E."/>
            <person name="Salamov A."/>
            <person name="Lipzen A."/>
            <person name="Mereny Z."/>
            <person name="Hegedus B."/>
            <person name="Baldrian P."/>
            <person name="Stursova M."/>
            <person name="Weitz H."/>
            <person name="Taylor A."/>
            <person name="Grigoriev I.V."/>
            <person name="Nagy L.G."/>
            <person name="Martin F."/>
            <person name="Kauserud H."/>
        </authorList>
    </citation>
    <scope>NUCLEOTIDE SEQUENCE</scope>
    <source>
        <strain evidence="2">CBHHK182m</strain>
    </source>
</reference>
<feature type="compositionally biased region" description="Gly residues" evidence="1">
    <location>
        <begin position="242"/>
        <end position="259"/>
    </location>
</feature>